<protein>
    <recommendedName>
        <fullName evidence="1">IPT/TIG domain-containing protein</fullName>
    </recommendedName>
</protein>
<name>A0A5D4H9M9_9SPHI</name>
<dbReference type="AlphaFoldDB" id="A0A5D4H9M9"/>
<dbReference type="InterPro" id="IPR014756">
    <property type="entry name" value="Ig_E-set"/>
</dbReference>
<proteinExistence type="predicted"/>
<dbReference type="InterPro" id="IPR018711">
    <property type="entry name" value="NAGPA"/>
</dbReference>
<evidence type="ECO:0000313" key="2">
    <source>
        <dbReference type="EMBL" id="TYR37327.1"/>
    </source>
</evidence>
<accession>A0A5D4H9M9</accession>
<gene>
    <name evidence="2" type="ORF">FXV77_04775</name>
</gene>
<dbReference type="InterPro" id="IPR013783">
    <property type="entry name" value="Ig-like_fold"/>
</dbReference>
<dbReference type="SMART" id="SM00429">
    <property type="entry name" value="IPT"/>
    <property type="match status" value="1"/>
</dbReference>
<keyword evidence="3" id="KW-1185">Reference proteome</keyword>
<reference evidence="2 3" key="1">
    <citation type="submission" date="2019-08" db="EMBL/GenBank/DDBJ databases">
        <title>Phlebobacter frassis gen. nov. sp. nov., a new member of family Sphingobacteriaceae isolated from sand fly rearing media.</title>
        <authorList>
            <person name="Kakumanu M.L."/>
            <person name="Marayati B.F."/>
            <person name="Wada-Katsumata A."/>
            <person name="Wasserberg G."/>
            <person name="Schal C."/>
            <person name="Apperson C.S."/>
            <person name="Ponnusamy L."/>
        </authorList>
    </citation>
    <scope>NUCLEOTIDE SEQUENCE [LARGE SCALE GENOMIC DNA]</scope>
    <source>
        <strain evidence="2 3">SSI9</strain>
    </source>
</reference>
<dbReference type="PANTHER" id="PTHR40446:SF2">
    <property type="entry name" value="N-ACETYLGLUCOSAMINE-1-PHOSPHODIESTER ALPHA-N-ACETYLGLUCOSAMINIDASE"/>
    <property type="match status" value="1"/>
</dbReference>
<comment type="caution">
    <text evidence="2">The sequence shown here is derived from an EMBL/GenBank/DDBJ whole genome shotgun (WGS) entry which is preliminary data.</text>
</comment>
<dbReference type="InterPro" id="IPR002909">
    <property type="entry name" value="IPT_dom"/>
</dbReference>
<dbReference type="Pfam" id="PF01833">
    <property type="entry name" value="TIG"/>
    <property type="match status" value="2"/>
</dbReference>
<feature type="domain" description="IPT/TIG" evidence="1">
    <location>
        <begin position="60"/>
        <end position="142"/>
    </location>
</feature>
<evidence type="ECO:0000313" key="3">
    <source>
        <dbReference type="Proteomes" id="UP000322362"/>
    </source>
</evidence>
<dbReference type="CDD" id="cd00603">
    <property type="entry name" value="IPT_PCSR"/>
    <property type="match status" value="1"/>
</dbReference>
<dbReference type="PANTHER" id="PTHR40446">
    <property type="entry name" value="N-ACETYLGLUCOSAMINE-1-PHOSPHODIESTER ALPHA-N-ACETYLGLUCOSAMINIDASE"/>
    <property type="match status" value="1"/>
</dbReference>
<dbReference type="SUPFAM" id="SSF81296">
    <property type="entry name" value="E set domains"/>
    <property type="match status" value="2"/>
</dbReference>
<dbReference type="RefSeq" id="WP_148918070.1">
    <property type="nucleotide sequence ID" value="NZ_VTAV01000002.1"/>
</dbReference>
<dbReference type="EMBL" id="VTAV01000002">
    <property type="protein sequence ID" value="TYR37327.1"/>
    <property type="molecule type" value="Genomic_DNA"/>
</dbReference>
<evidence type="ECO:0000259" key="1">
    <source>
        <dbReference type="SMART" id="SM00429"/>
    </source>
</evidence>
<organism evidence="2 3">
    <name type="scientific">Sphingobacterium phlebotomi</name>
    <dbReference type="NCBI Taxonomy" id="2605433"/>
    <lineage>
        <taxon>Bacteria</taxon>
        <taxon>Pseudomonadati</taxon>
        <taxon>Bacteroidota</taxon>
        <taxon>Sphingobacteriia</taxon>
        <taxon>Sphingobacteriales</taxon>
        <taxon>Sphingobacteriaceae</taxon>
        <taxon>Sphingobacterium</taxon>
    </lineage>
</organism>
<dbReference type="Gene3D" id="2.60.40.10">
    <property type="entry name" value="Immunoglobulins"/>
    <property type="match status" value="2"/>
</dbReference>
<dbReference type="Pfam" id="PF09992">
    <property type="entry name" value="NAGPA"/>
    <property type="match status" value="1"/>
</dbReference>
<dbReference type="Proteomes" id="UP000322362">
    <property type="component" value="Unassembled WGS sequence"/>
</dbReference>
<sequence>MRLIKINYMLKRNNHVMGIKLNYFRMLPVCIAILFLAVSCKSNDVDDPNSPIPPSVTSLTPSITSLSPNAGTEGTEVLILGENFGNNGDKVDVIFGLKVAEITKRSSTELTAKAPSGFNNVALNVVVSVNNKRSNIETFTYNDTAPPLITTTTTTCFYGSTVVINGNDFSPNIEDNIVKFGTIEATVMVATKTSLTVTAPDLGSAATADVTVTKFDMVSNAKRIAVDIDQNKIATYNWITHTIKPGLTYKTGEFDLFGATLRRVYILDVTLSEANTLGIGFSPTEINTVTMCNNDNAVAGVNAGYFPYGNSTNKDPYIRIDGTTVQNGHLDVSQLYTNSALLIHNNVATVKKFTESGKDLNLVAAAIPVSEAENIMVCGPMLITSGVIEALDMSTGHNNSQTARTGVGVTADGKRVFMVVVDTGGGVTGVTTLQLAKILQALGAINAMNLDGGGSSTMFVKNQGDNGRVNYPTGGTWQRPVRSVIYVK</sequence>